<proteinExistence type="predicted"/>
<feature type="transmembrane region" description="Helical" evidence="1">
    <location>
        <begin position="12"/>
        <end position="29"/>
    </location>
</feature>
<dbReference type="GO" id="GO:0080120">
    <property type="term" value="P:CAAX-box protein maturation"/>
    <property type="evidence" value="ECO:0007669"/>
    <property type="project" value="UniProtKB-ARBA"/>
</dbReference>
<keyword evidence="1" id="KW-1133">Transmembrane helix</keyword>
<evidence type="ECO:0000259" key="2">
    <source>
        <dbReference type="Pfam" id="PF02517"/>
    </source>
</evidence>
<dbReference type="Pfam" id="PF02517">
    <property type="entry name" value="Rce1-like"/>
    <property type="match status" value="1"/>
</dbReference>
<evidence type="ECO:0000313" key="3">
    <source>
        <dbReference type="EMBL" id="ADU96689.1"/>
    </source>
</evidence>
<accession>E8T6A5</accession>
<dbReference type="Proteomes" id="UP000006362">
    <property type="component" value="Chromosome"/>
</dbReference>
<dbReference type="KEGG" id="tam:Theam_0722"/>
<dbReference type="EMBL" id="CP002444">
    <property type="protein sequence ID" value="ADU96689.1"/>
    <property type="molecule type" value="Genomic_DNA"/>
</dbReference>
<dbReference type="OrthoDB" id="15151at2"/>
<feature type="transmembrane region" description="Helical" evidence="1">
    <location>
        <begin position="35"/>
        <end position="53"/>
    </location>
</feature>
<feature type="domain" description="CAAX prenyl protease 2/Lysostaphin resistance protein A-like" evidence="2">
    <location>
        <begin position="94"/>
        <end position="185"/>
    </location>
</feature>
<organism evidence="3 4">
    <name type="scientific">Thermovibrio ammonificans (strain DSM 15698 / JCM 12110 / HB-1)</name>
    <dbReference type="NCBI Taxonomy" id="648996"/>
    <lineage>
        <taxon>Bacteria</taxon>
        <taxon>Pseudomonadati</taxon>
        <taxon>Aquificota</taxon>
        <taxon>Aquificia</taxon>
        <taxon>Desulfurobacteriales</taxon>
        <taxon>Desulfurobacteriaceae</taxon>
        <taxon>Thermovibrio</taxon>
    </lineage>
</organism>
<dbReference type="AlphaFoldDB" id="E8T6A5"/>
<gene>
    <name evidence="3" type="ordered locus">Theam_0722</name>
</gene>
<name>E8T6A5_THEA1</name>
<dbReference type="GO" id="GO:0004175">
    <property type="term" value="F:endopeptidase activity"/>
    <property type="evidence" value="ECO:0007669"/>
    <property type="project" value="UniProtKB-ARBA"/>
</dbReference>
<feature type="transmembrane region" description="Helical" evidence="1">
    <location>
        <begin position="131"/>
        <end position="150"/>
    </location>
</feature>
<evidence type="ECO:0000313" key="4">
    <source>
        <dbReference type="Proteomes" id="UP000006362"/>
    </source>
</evidence>
<keyword evidence="4" id="KW-1185">Reference proteome</keyword>
<evidence type="ECO:0000256" key="1">
    <source>
        <dbReference type="SAM" id="Phobius"/>
    </source>
</evidence>
<dbReference type="eggNOG" id="COG1266">
    <property type="taxonomic scope" value="Bacteria"/>
</dbReference>
<feature type="transmembrane region" description="Helical" evidence="1">
    <location>
        <begin position="99"/>
        <end position="119"/>
    </location>
</feature>
<dbReference type="STRING" id="648996.Theam_0722"/>
<feature type="transmembrane region" description="Helical" evidence="1">
    <location>
        <begin position="170"/>
        <end position="190"/>
    </location>
</feature>
<protein>
    <submittedName>
        <fullName evidence="3">Abortive infection protein</fullName>
    </submittedName>
</protein>
<dbReference type="HOGENOM" id="CLU_1414559_0_0_0"/>
<reference evidence="3" key="1">
    <citation type="submission" date="2011-01" db="EMBL/GenBank/DDBJ databases">
        <title>Complete sequence of chromosome of Thermovibrio ammonificans HB-1.</title>
        <authorList>
            <consortium name="US DOE Joint Genome Institute"/>
            <person name="Lucas S."/>
            <person name="Copeland A."/>
            <person name="Lapidus A."/>
            <person name="Cheng J.-F."/>
            <person name="Goodwin L."/>
            <person name="Pitluck S."/>
            <person name="Davenport K."/>
            <person name="Detter J.C."/>
            <person name="Han C."/>
            <person name="Tapia R."/>
            <person name="Land M."/>
            <person name="Hauser L."/>
            <person name="Kyrpides N."/>
            <person name="Ivanova N."/>
            <person name="Ovchinnikova G."/>
            <person name="Vetriani C."/>
            <person name="Woyke T."/>
        </authorList>
    </citation>
    <scope>NUCLEOTIDE SEQUENCE [LARGE SCALE GENOMIC DNA]</scope>
    <source>
        <strain evidence="3">HB-1</strain>
    </source>
</reference>
<keyword evidence="1" id="KW-0472">Membrane</keyword>
<dbReference type="RefSeq" id="WP_013537475.1">
    <property type="nucleotide sequence ID" value="NC_014926.1"/>
</dbReference>
<sequence length="192" mass="21615">MALRDCPSCSFMRSYFLVILVAAFTLRFLPSVSAGINFLFMVGIPTVLHRLSFKELGYRNYLKGALWGLGVSAAVLVPFYALCHHFHLKLSLSAEALLFYLLVAVAEETFFRGFFYATFENEELIPGLLSKNNLLSSVLFGVAHAFVYYNPAMFKVFFPSLVMGWLYERSGSIVAPILFHWLADVIYSFAGC</sequence>
<feature type="transmembrane region" description="Helical" evidence="1">
    <location>
        <begin position="65"/>
        <end position="87"/>
    </location>
</feature>
<dbReference type="InterPro" id="IPR003675">
    <property type="entry name" value="Rce1/LyrA-like_dom"/>
</dbReference>
<keyword evidence="1" id="KW-0812">Transmembrane</keyword>